<dbReference type="InterPro" id="IPR009057">
    <property type="entry name" value="Homeodomain-like_sf"/>
</dbReference>
<name>A0A846XSN0_9NOCA</name>
<evidence type="ECO:0000313" key="6">
    <source>
        <dbReference type="Proteomes" id="UP000565711"/>
    </source>
</evidence>
<dbReference type="SMART" id="SM00342">
    <property type="entry name" value="HTH_ARAC"/>
    <property type="match status" value="1"/>
</dbReference>
<sequence>MNHVTTGRDRLRELLDAVLDEDNSTLTAMAQGAFASPYHFSRQFSRGTGEPPVAMRRRVLLERAAWQLSRGGAVTDIAFAAGYDSVEGFSRAYSRAYGYPPSATPARPRARWLPAVNGIHFHPPMSLWVEGEPKGRHDMDPTSLLLHHDLADTRDLLELAGALDGEQFHRVRGSGSALAWDGPDDSIATVLDRLIRTKQVWLASIEGAAHPEPGSTDLPELRQRFEALTPRWLETVQQIDRRGGWGDTLIDALCEPPESFVLGSVIAHVLTYSAYRRLLVRQWIDSELPGDTPEHDHGDPIMWLRERG</sequence>
<evidence type="ECO:0000256" key="3">
    <source>
        <dbReference type="ARBA" id="ARBA00023163"/>
    </source>
</evidence>
<dbReference type="InterPro" id="IPR024775">
    <property type="entry name" value="DinB-like"/>
</dbReference>
<dbReference type="Gene3D" id="1.10.10.60">
    <property type="entry name" value="Homeodomain-like"/>
    <property type="match status" value="2"/>
</dbReference>
<dbReference type="InterPro" id="IPR018060">
    <property type="entry name" value="HTH_AraC"/>
</dbReference>
<reference evidence="5 6" key="1">
    <citation type="submission" date="2020-04" db="EMBL/GenBank/DDBJ databases">
        <title>MicrobeNet Type strains.</title>
        <authorList>
            <person name="Nicholson A.C."/>
        </authorList>
    </citation>
    <scope>NUCLEOTIDE SEQUENCE [LARGE SCALE GENOMIC DNA]</scope>
    <source>
        <strain evidence="5 6">JCM 12354</strain>
    </source>
</reference>
<evidence type="ECO:0000256" key="1">
    <source>
        <dbReference type="ARBA" id="ARBA00023015"/>
    </source>
</evidence>
<dbReference type="Pfam" id="PF12833">
    <property type="entry name" value="HTH_18"/>
    <property type="match status" value="1"/>
</dbReference>
<feature type="domain" description="HTH araC/xylS-type" evidence="4">
    <location>
        <begin position="9"/>
        <end position="107"/>
    </location>
</feature>
<dbReference type="InterPro" id="IPR050204">
    <property type="entry name" value="AraC_XylS_family_regulators"/>
</dbReference>
<keyword evidence="2" id="KW-0238">DNA-binding</keyword>
<dbReference type="SUPFAM" id="SSF46689">
    <property type="entry name" value="Homeodomain-like"/>
    <property type="match status" value="1"/>
</dbReference>
<dbReference type="GO" id="GO:0043565">
    <property type="term" value="F:sequence-specific DNA binding"/>
    <property type="evidence" value="ECO:0007669"/>
    <property type="project" value="InterPro"/>
</dbReference>
<dbReference type="AlphaFoldDB" id="A0A846XSN0"/>
<evidence type="ECO:0000256" key="2">
    <source>
        <dbReference type="ARBA" id="ARBA00023125"/>
    </source>
</evidence>
<keyword evidence="1" id="KW-0805">Transcription regulation</keyword>
<dbReference type="PANTHER" id="PTHR46796">
    <property type="entry name" value="HTH-TYPE TRANSCRIPTIONAL ACTIVATOR RHAS-RELATED"/>
    <property type="match status" value="1"/>
</dbReference>
<dbReference type="PROSITE" id="PS01124">
    <property type="entry name" value="HTH_ARAC_FAMILY_2"/>
    <property type="match status" value="1"/>
</dbReference>
<protein>
    <submittedName>
        <fullName evidence="5">Helix-turn-helix domain-containing protein</fullName>
    </submittedName>
</protein>
<organism evidence="5 6">
    <name type="scientific">Nocardia vermiculata</name>
    <dbReference type="NCBI Taxonomy" id="257274"/>
    <lineage>
        <taxon>Bacteria</taxon>
        <taxon>Bacillati</taxon>
        <taxon>Actinomycetota</taxon>
        <taxon>Actinomycetes</taxon>
        <taxon>Mycobacteriales</taxon>
        <taxon>Nocardiaceae</taxon>
        <taxon>Nocardia</taxon>
    </lineage>
</organism>
<dbReference type="Proteomes" id="UP000565711">
    <property type="component" value="Unassembled WGS sequence"/>
</dbReference>
<dbReference type="GO" id="GO:0003700">
    <property type="term" value="F:DNA-binding transcription factor activity"/>
    <property type="evidence" value="ECO:0007669"/>
    <property type="project" value="InterPro"/>
</dbReference>
<keyword evidence="3" id="KW-0804">Transcription</keyword>
<keyword evidence="6" id="KW-1185">Reference proteome</keyword>
<gene>
    <name evidence="5" type="ORF">HGA08_05240</name>
</gene>
<evidence type="ECO:0000259" key="4">
    <source>
        <dbReference type="PROSITE" id="PS01124"/>
    </source>
</evidence>
<dbReference type="PANTHER" id="PTHR46796:SF2">
    <property type="entry name" value="TRANSCRIPTIONAL REGULATORY PROTEIN"/>
    <property type="match status" value="1"/>
</dbReference>
<dbReference type="EMBL" id="JAAXOP010000002">
    <property type="protein sequence ID" value="NKY49617.1"/>
    <property type="molecule type" value="Genomic_DNA"/>
</dbReference>
<dbReference type="Pfam" id="PF12867">
    <property type="entry name" value="DinB_2"/>
    <property type="match status" value="1"/>
</dbReference>
<comment type="caution">
    <text evidence="5">The sequence shown here is derived from an EMBL/GenBank/DDBJ whole genome shotgun (WGS) entry which is preliminary data.</text>
</comment>
<accession>A0A846XSN0</accession>
<proteinExistence type="predicted"/>
<evidence type="ECO:0000313" key="5">
    <source>
        <dbReference type="EMBL" id="NKY49617.1"/>
    </source>
</evidence>